<dbReference type="AlphaFoldDB" id="A0AA35NNC9"/>
<organism evidence="1 2">
    <name type="scientific">Saccharomyces uvarum</name>
    <name type="common">Yeast</name>
    <name type="synonym">Saccharomyces bayanus var. uvarum</name>
    <dbReference type="NCBI Taxonomy" id="230603"/>
    <lineage>
        <taxon>Eukaryota</taxon>
        <taxon>Fungi</taxon>
        <taxon>Dikarya</taxon>
        <taxon>Ascomycota</taxon>
        <taxon>Saccharomycotina</taxon>
        <taxon>Saccharomycetes</taxon>
        <taxon>Saccharomycetales</taxon>
        <taxon>Saccharomycetaceae</taxon>
        <taxon>Saccharomyces</taxon>
    </lineage>
</organism>
<proteinExistence type="predicted"/>
<dbReference type="InterPro" id="IPR015943">
    <property type="entry name" value="WD40/YVTN_repeat-like_dom_sf"/>
</dbReference>
<evidence type="ECO:0008006" key="3">
    <source>
        <dbReference type="Google" id="ProtNLM"/>
    </source>
</evidence>
<name>A0AA35NNC9_SACUV</name>
<dbReference type="Gene3D" id="2.130.10.10">
    <property type="entry name" value="YVTN repeat-like/Quinoprotein amine dehydrogenase"/>
    <property type="match status" value="1"/>
</dbReference>
<dbReference type="InterPro" id="IPR036322">
    <property type="entry name" value="WD40_repeat_dom_sf"/>
</dbReference>
<protein>
    <recommendedName>
        <fullName evidence="3">ASTRA-associated protein 1</fullName>
    </recommendedName>
</protein>
<dbReference type="EMBL" id="OX365927">
    <property type="protein sequence ID" value="CAI4053661.1"/>
    <property type="molecule type" value="Genomic_DNA"/>
</dbReference>
<sequence length="449" mass="50739">MGRFSNGGSITSSLTLSDFTLRNHKKGITALQTIKMALVSKVPVLLSGDSDGLFVIWDLVTKRPVTCTQIEGHPHIIAFQWVDSTVLSVLCKDSMLRMFNLEVSALLSTDLVIGEHQSNKRTDLQWTQIYEMPVNTLNFANFVMDSHVESRNGKDDESYRLICCHTNDSEAIDIFQIMQDLKFKLQRPFNNINFPKFLKKQNLLEVFNVPKDSKFGIIMKLVRINDIIFLGFENGYIIGFTTTFDEELQKGVAYLIHISNDHYPNPILNMCVSRDELYSCSTNSFITKHKFSINRLTRPAAEYIKDETLLIKCSSTLRVTEPSKVHLPLKNISHIDVITDDYLVVSNWSGKTIVINVHTSEVLQTFVKTKNNLVANDSSIGSLTNGNNSNTESSLKSNNYKVGSMICLKSSDVKSDGLKLGELRRIKTLAKFNWCIIGYDDGTIKLNRL</sequence>
<accession>A0AA35NNC9</accession>
<dbReference type="Proteomes" id="UP001162090">
    <property type="component" value="Chromosome 16"/>
</dbReference>
<evidence type="ECO:0000313" key="1">
    <source>
        <dbReference type="EMBL" id="CAI4053661.1"/>
    </source>
</evidence>
<evidence type="ECO:0000313" key="2">
    <source>
        <dbReference type="Proteomes" id="UP001162090"/>
    </source>
</evidence>
<dbReference type="SUPFAM" id="SSF50978">
    <property type="entry name" value="WD40 repeat-like"/>
    <property type="match status" value="1"/>
</dbReference>
<gene>
    <name evidence="1" type="primary">SUVC16G3540</name>
    <name evidence="1" type="ORF">SUVC_16G3540</name>
</gene>
<reference evidence="1" key="1">
    <citation type="submission" date="2022-10" db="EMBL/GenBank/DDBJ databases">
        <authorList>
            <person name="Byrne P K."/>
        </authorList>
    </citation>
    <scope>NUCLEOTIDE SEQUENCE</scope>
    <source>
        <strain evidence="1">CBS7001</strain>
    </source>
</reference>